<sequence>MRRFHVTVGVLQCPMSDDDLAQLDQDPSGWLIKQRSGGWRSGFRLDLEGSAEDPGSAERDARTEVAHWLVACRR</sequence>
<evidence type="ECO:0000313" key="1">
    <source>
        <dbReference type="EMBL" id="SFO43830.1"/>
    </source>
</evidence>
<dbReference type="OrthoDB" id="156128at2070"/>
<proteinExistence type="predicted"/>
<reference evidence="1 2" key="1">
    <citation type="submission" date="2016-10" db="EMBL/GenBank/DDBJ databases">
        <authorList>
            <person name="de Groot N.N."/>
        </authorList>
    </citation>
    <scope>NUCLEOTIDE SEQUENCE [LARGE SCALE GENOMIC DNA]</scope>
    <source>
        <strain evidence="1 2">CGMCC 4.1877</strain>
    </source>
</reference>
<keyword evidence="2" id="KW-1185">Reference proteome</keyword>
<dbReference type="RefSeq" id="WP_093355189.1">
    <property type="nucleotide sequence ID" value="NZ_FOUY01000058.1"/>
</dbReference>
<dbReference type="AlphaFoldDB" id="A0A1I5H6X7"/>
<accession>A0A1I5H6X7</accession>
<protein>
    <submittedName>
        <fullName evidence="1">Uncharacterized protein</fullName>
    </submittedName>
</protein>
<dbReference type="EMBL" id="FOUY01000058">
    <property type="protein sequence ID" value="SFO43830.1"/>
    <property type="molecule type" value="Genomic_DNA"/>
</dbReference>
<name>A0A1I5H6X7_PSUAM</name>
<dbReference type="Proteomes" id="UP000199614">
    <property type="component" value="Unassembled WGS sequence"/>
</dbReference>
<evidence type="ECO:0000313" key="2">
    <source>
        <dbReference type="Proteomes" id="UP000199614"/>
    </source>
</evidence>
<organism evidence="1 2">
    <name type="scientific">Pseudonocardia ammonioxydans</name>
    <dbReference type="NCBI Taxonomy" id="260086"/>
    <lineage>
        <taxon>Bacteria</taxon>
        <taxon>Bacillati</taxon>
        <taxon>Actinomycetota</taxon>
        <taxon>Actinomycetes</taxon>
        <taxon>Pseudonocardiales</taxon>
        <taxon>Pseudonocardiaceae</taxon>
        <taxon>Pseudonocardia</taxon>
    </lineage>
</organism>
<gene>
    <name evidence="1" type="ORF">SAMN05216207_105820</name>
</gene>